<sequence length="74" mass="8449">MTPRAGGMHVVMLGRVVSDSITNIDREYRSVMPVYGKMMVLWNSDNERSAVIFSPYMSSTNLCFIEYLFALFSD</sequence>
<dbReference type="EMBL" id="UZAJ01003876">
    <property type="protein sequence ID" value="VDO41215.1"/>
    <property type="molecule type" value="Genomic_DNA"/>
</dbReference>
<evidence type="ECO:0000313" key="2">
    <source>
        <dbReference type="Proteomes" id="UP000267606"/>
    </source>
</evidence>
<dbReference type="Proteomes" id="UP000267606">
    <property type="component" value="Unassembled WGS sequence"/>
</dbReference>
<evidence type="ECO:0000313" key="1">
    <source>
        <dbReference type="EMBL" id="VDO41215.1"/>
    </source>
</evidence>
<dbReference type="AlphaFoldDB" id="A0A183HBH8"/>
<organism evidence="3">
    <name type="scientific">Onchocerca flexuosa</name>
    <dbReference type="NCBI Taxonomy" id="387005"/>
    <lineage>
        <taxon>Eukaryota</taxon>
        <taxon>Metazoa</taxon>
        <taxon>Ecdysozoa</taxon>
        <taxon>Nematoda</taxon>
        <taxon>Chromadorea</taxon>
        <taxon>Rhabditida</taxon>
        <taxon>Spirurina</taxon>
        <taxon>Spiruromorpha</taxon>
        <taxon>Filarioidea</taxon>
        <taxon>Onchocercidae</taxon>
        <taxon>Onchocerca</taxon>
    </lineage>
</organism>
<dbReference type="WBParaSite" id="OFLC_0000483901-mRNA-1">
    <property type="protein sequence ID" value="OFLC_0000483901-mRNA-1"/>
    <property type="gene ID" value="OFLC_0000483901"/>
</dbReference>
<name>A0A183HBH8_9BILA</name>
<protein>
    <submittedName>
        <fullName evidence="3">Glyceraldehyde-3-phosphate dehydrogenase</fullName>
    </submittedName>
</protein>
<accession>A0A183HBH8</accession>
<evidence type="ECO:0000313" key="3">
    <source>
        <dbReference type="WBParaSite" id="OFLC_0000483901-mRNA-1"/>
    </source>
</evidence>
<keyword evidence="2" id="KW-1185">Reference proteome</keyword>
<gene>
    <name evidence="1" type="ORF">OFLC_LOCUS4840</name>
</gene>
<reference evidence="1 2" key="2">
    <citation type="submission" date="2018-11" db="EMBL/GenBank/DDBJ databases">
        <authorList>
            <consortium name="Pathogen Informatics"/>
        </authorList>
    </citation>
    <scope>NUCLEOTIDE SEQUENCE [LARGE SCALE GENOMIC DNA]</scope>
</reference>
<reference evidence="3" key="1">
    <citation type="submission" date="2016-06" db="UniProtKB">
        <authorList>
            <consortium name="WormBaseParasite"/>
        </authorList>
    </citation>
    <scope>IDENTIFICATION</scope>
</reference>
<proteinExistence type="predicted"/>